<reference evidence="3 4" key="1">
    <citation type="submission" date="2014-03" db="EMBL/GenBank/DDBJ databases">
        <title>Draft genome of the hookworm Oesophagostomum dentatum.</title>
        <authorList>
            <person name="Mitreva M."/>
        </authorList>
    </citation>
    <scope>NUCLEOTIDE SEQUENCE [LARGE SCALE GENOMIC DNA]</scope>
    <source>
        <strain evidence="3 4">OD-Hann</strain>
    </source>
</reference>
<name>A0A0B1S8T2_OESDE</name>
<sequence>MSCLMWQTTCSKTGACPVYDTDQLRIRLHVIYGMLHMFTFVTDIWVIYWAKGLKLVDEEDEQPKEEESAKELEPLNKSNKLNLKPENLDMLTNEEDLED</sequence>
<gene>
    <name evidence="3" type="ORF">OESDEN_20010</name>
</gene>
<protein>
    <submittedName>
        <fullName evidence="3">Uncharacterized protein</fullName>
    </submittedName>
</protein>
<dbReference type="OrthoDB" id="5062115at2759"/>
<proteinExistence type="predicted"/>
<feature type="region of interest" description="Disordered" evidence="1">
    <location>
        <begin position="59"/>
        <end position="99"/>
    </location>
</feature>
<accession>A0A0B1S8T2</accession>
<keyword evidence="2" id="KW-0812">Transmembrane</keyword>
<evidence type="ECO:0000256" key="2">
    <source>
        <dbReference type="SAM" id="Phobius"/>
    </source>
</evidence>
<evidence type="ECO:0000313" key="3">
    <source>
        <dbReference type="EMBL" id="KHJ80316.1"/>
    </source>
</evidence>
<keyword evidence="4" id="KW-1185">Reference proteome</keyword>
<evidence type="ECO:0000313" key="4">
    <source>
        <dbReference type="Proteomes" id="UP000053660"/>
    </source>
</evidence>
<organism evidence="3 4">
    <name type="scientific">Oesophagostomum dentatum</name>
    <name type="common">Nodular worm</name>
    <dbReference type="NCBI Taxonomy" id="61180"/>
    <lineage>
        <taxon>Eukaryota</taxon>
        <taxon>Metazoa</taxon>
        <taxon>Ecdysozoa</taxon>
        <taxon>Nematoda</taxon>
        <taxon>Chromadorea</taxon>
        <taxon>Rhabditida</taxon>
        <taxon>Rhabditina</taxon>
        <taxon>Rhabditomorpha</taxon>
        <taxon>Strongyloidea</taxon>
        <taxon>Strongylidae</taxon>
        <taxon>Oesophagostomum</taxon>
    </lineage>
</organism>
<dbReference type="AlphaFoldDB" id="A0A0B1S8T2"/>
<dbReference type="EMBL" id="KN601097">
    <property type="protein sequence ID" value="KHJ80316.1"/>
    <property type="molecule type" value="Genomic_DNA"/>
</dbReference>
<keyword evidence="2" id="KW-1133">Transmembrane helix</keyword>
<keyword evidence="2" id="KW-0472">Membrane</keyword>
<evidence type="ECO:0000256" key="1">
    <source>
        <dbReference type="SAM" id="MobiDB-lite"/>
    </source>
</evidence>
<feature type="transmembrane region" description="Helical" evidence="2">
    <location>
        <begin position="30"/>
        <end position="50"/>
    </location>
</feature>
<feature type="compositionally biased region" description="Basic and acidic residues" evidence="1">
    <location>
        <begin position="65"/>
        <end position="74"/>
    </location>
</feature>
<dbReference type="Proteomes" id="UP000053660">
    <property type="component" value="Unassembled WGS sequence"/>
</dbReference>